<dbReference type="Proteomes" id="UP000468388">
    <property type="component" value="Unassembled WGS sequence"/>
</dbReference>
<dbReference type="Pfam" id="PF17517">
    <property type="entry name" value="IgGFc_binding"/>
    <property type="match status" value="1"/>
</dbReference>
<evidence type="ECO:0000259" key="1">
    <source>
        <dbReference type="PROSITE" id="PS50093"/>
    </source>
</evidence>
<dbReference type="InterPro" id="IPR035986">
    <property type="entry name" value="PKD_dom_sf"/>
</dbReference>
<dbReference type="CDD" id="cd00146">
    <property type="entry name" value="PKD"/>
    <property type="match status" value="3"/>
</dbReference>
<comment type="caution">
    <text evidence="2">The sequence shown here is derived from an EMBL/GenBank/DDBJ whole genome shotgun (WGS) entry which is preliminary data.</text>
</comment>
<dbReference type="Pfam" id="PF13585">
    <property type="entry name" value="CHU_C"/>
    <property type="match status" value="1"/>
</dbReference>
<gene>
    <name evidence="2" type="ORF">GO495_11280</name>
</gene>
<organism evidence="2 3">
    <name type="scientific">Chitinophaga oryziterrae</name>
    <dbReference type="NCBI Taxonomy" id="1031224"/>
    <lineage>
        <taxon>Bacteria</taxon>
        <taxon>Pseudomonadati</taxon>
        <taxon>Bacteroidota</taxon>
        <taxon>Chitinophagia</taxon>
        <taxon>Chitinophagales</taxon>
        <taxon>Chitinophagaceae</taxon>
        <taxon>Chitinophaga</taxon>
    </lineage>
</organism>
<dbReference type="InterPro" id="IPR022409">
    <property type="entry name" value="PKD/Chitinase_dom"/>
</dbReference>
<dbReference type="NCBIfam" id="TIGR04131">
    <property type="entry name" value="Bac_Flav_CTERM"/>
    <property type="match status" value="1"/>
</dbReference>
<dbReference type="InterPro" id="IPR000601">
    <property type="entry name" value="PKD_dom"/>
</dbReference>
<evidence type="ECO:0000313" key="2">
    <source>
        <dbReference type="EMBL" id="MVT41166.1"/>
    </source>
</evidence>
<dbReference type="Gene3D" id="2.60.40.10">
    <property type="entry name" value="Immunoglobulins"/>
    <property type="match status" value="6"/>
</dbReference>
<dbReference type="RefSeq" id="WP_157299775.1">
    <property type="nucleotide sequence ID" value="NZ_BAAAZB010000007.1"/>
</dbReference>
<keyword evidence="3" id="KW-1185">Reference proteome</keyword>
<dbReference type="EMBL" id="WRXO01000002">
    <property type="protein sequence ID" value="MVT41166.1"/>
    <property type="molecule type" value="Genomic_DNA"/>
</dbReference>
<name>A0A6N8JA26_9BACT</name>
<dbReference type="InterPro" id="IPR035234">
    <property type="entry name" value="IgGFc-bd_N"/>
</dbReference>
<feature type="domain" description="PKD" evidence="1">
    <location>
        <begin position="1064"/>
        <end position="1118"/>
    </location>
</feature>
<proteinExistence type="predicted"/>
<dbReference type="OrthoDB" id="7794186at2"/>
<protein>
    <submittedName>
        <fullName evidence="2">PKD domain-containing protein</fullName>
    </submittedName>
</protein>
<feature type="domain" description="PKD" evidence="1">
    <location>
        <begin position="787"/>
        <end position="874"/>
    </location>
</feature>
<feature type="domain" description="PKD" evidence="1">
    <location>
        <begin position="960"/>
        <end position="1044"/>
    </location>
</feature>
<dbReference type="InterPro" id="IPR026341">
    <property type="entry name" value="T9SS_type_B"/>
</dbReference>
<dbReference type="PROSITE" id="PS50093">
    <property type="entry name" value="PKD"/>
    <property type="match status" value="4"/>
</dbReference>
<feature type="domain" description="PKD" evidence="1">
    <location>
        <begin position="1134"/>
        <end position="1203"/>
    </location>
</feature>
<dbReference type="SUPFAM" id="SSF49299">
    <property type="entry name" value="PKD domain"/>
    <property type="match status" value="6"/>
</dbReference>
<reference evidence="2 3" key="1">
    <citation type="submission" date="2019-12" db="EMBL/GenBank/DDBJ databases">
        <title>The draft genomic sequence of strain Chitinophaga oryziterrae JCM 16595.</title>
        <authorList>
            <person name="Zhang X."/>
        </authorList>
    </citation>
    <scope>NUCLEOTIDE SEQUENCE [LARGE SCALE GENOMIC DNA]</scope>
    <source>
        <strain evidence="2 3">JCM 16595</strain>
    </source>
</reference>
<evidence type="ECO:0000313" key="3">
    <source>
        <dbReference type="Proteomes" id="UP000468388"/>
    </source>
</evidence>
<sequence>MENPLKNTFACLCSPPYGGGTGSKSLLITLLLLITGISTFAQDLSNKGKDFWVSYGHHEFMEPGQNNSQEMILYLSAEQAAQVTVTIDGTTWTRSYSIPANTVIPTEFIPKAGAFDARLYSVPPAFGGTGGEGLFTRKGIHITSDVPIVAYAHIFGSASSGATTLMPVETWGYYYVSLNSEQNYASDCFSWMYVVADHDNTQIEITPAKLTRNSRPAGVPFTVTLNRGEVYQLVGASSGSAGNELTGTTVRSIANSADTCYPVAVFSGSSRTAIGCVPGTGGSGDNNMQQVFPSQAWGKRYLTAPTSNDVAANNLMTNIYKVVVKDPTTIVKRNGVQLPLSSLIGNSYYRFVSGTADYIESDKPVLVAQFMSSEGACPNTNGLGDPEMVYLSPVEQAIKRIGFYRNTRESINVNYLTMIIPTGGLPSLRIDGVANAYTYSYPHPNLPGYSVAVKRWVASQAQCIVYSDSAFTAVTYGLGSVESYGYNAGTLINNLNALGAIHNEQDTSSTKNAFTCTKTPVELSVLLAYQPTKMVWVINPLGTAITPNADVTVNAPVSTGQELVKGVPYYKYTLPGTYQFSNTGTYDITIINTHPSIEKCDHTESVKITVAVQTKPQANFTFTHTGCALDTVYFTGNPSGNGYNIDRWKWSFPGAVLDSGQNVKRKFAAGSQNIQLKVISKEGCVADTIIPITVFAPPVADFTTSVNSLCEGGEVTVTDQSTFAGTAPVNAWYWDYNNGTTLNAASAAAQKTNYNSYGTYNVKHVVKVSSLCVSDTVSKAVTVYANPRLGFTYPNDCLAVDGIVQFNSTTTVPDAQTLSTYAWDFGDAAATPANPNTSTLEDPQHTYTSFGTYSIKYKVTTDKSCSKDTTVSATFKLKPRLTYTALSPVCVNDNSILTVAKASVTNGVTGNGIYKGPGTSAGGTFNPAAAGVGTHTLWYVFTSGTGCIDSVSSTITVNPKPAASFTATDNVCLGQQVAIADQSTVSAGSITSWKWLLGDGTNEVHTDNSAFNKTYTAWNTYTVKLVAVSDKSCVSDTATRTVSVHPLPVPDFALPTAICMPEGKAVFTNASTVPDHSTLSYVWDFGDNTATGIIASPTHIYKSTGPFTVKLTTTSQYGCAGSKSQVLDAFFTQPVAGFTVYPDTLCEGTDNTFTDQSTDADNNIKTWAWQFGDGSVATDPNPVKRYSVPGNYDVQLTVTNGAGCISDPFTGKVIVYLQPVIDAGPSFIVPQGTQVLFNPTANDSTVLTFQWSPPDGLSNAGILRPVLSAMEDQVYVLTATGLGHCTASDELSVKVFKPVKVPNVFSPNGDGINDRWEIPNLADYPGCTVEIFNRYGQRVFGSTGYATPWDGTSNGKMLPLATYYYIIKLKNGFPPLSGAVTILQ</sequence>
<dbReference type="InterPro" id="IPR013783">
    <property type="entry name" value="Ig-like_fold"/>
</dbReference>
<dbReference type="SMART" id="SM00089">
    <property type="entry name" value="PKD"/>
    <property type="match status" value="6"/>
</dbReference>
<dbReference type="Pfam" id="PF18911">
    <property type="entry name" value="PKD_4"/>
    <property type="match status" value="4"/>
</dbReference>
<accession>A0A6N8JA26</accession>